<protein>
    <submittedName>
        <fullName evidence="2">Uncharacterized protein</fullName>
    </submittedName>
</protein>
<organism evidence="2 4">
    <name type="scientific">Pseudodesulfovibrio indicus</name>
    <dbReference type="NCBI Taxonomy" id="1716143"/>
    <lineage>
        <taxon>Bacteria</taxon>
        <taxon>Pseudomonadati</taxon>
        <taxon>Thermodesulfobacteriota</taxon>
        <taxon>Desulfovibrionia</taxon>
        <taxon>Desulfovibrionales</taxon>
        <taxon>Desulfovibrionaceae</taxon>
    </lineage>
</organism>
<evidence type="ECO:0000313" key="2">
    <source>
        <dbReference type="EMBL" id="TDT91881.1"/>
    </source>
</evidence>
<dbReference type="Proteomes" id="UP000055611">
    <property type="component" value="Chromosome"/>
</dbReference>
<proteinExistence type="predicted"/>
<gene>
    <name evidence="1" type="ORF">AWY79_07090</name>
    <name evidence="2" type="ORF">EDC59_101284</name>
</gene>
<keyword evidence="3" id="KW-1185">Reference proteome</keyword>
<dbReference type="RefSeq" id="WP_066801961.1">
    <property type="nucleotide sequence ID" value="NZ_CP014206.1"/>
</dbReference>
<evidence type="ECO:0000313" key="4">
    <source>
        <dbReference type="Proteomes" id="UP000295506"/>
    </source>
</evidence>
<sequence>MQITEWEKYRDTAVFLHAVDTLGKDFFAVVITAMMLSDTPVTRDSFDEEIHDMLKIAQERDNMSEYLRVMLAHAYFDKNVNHRLK</sequence>
<reference evidence="1 3" key="1">
    <citation type="journal article" date="2016" name="Front. Microbiol.">
        <title>Genome Sequence of the Piezophilic, Mesophilic Sulfate-Reducing Bacterium Desulfovibrio indicus J2T.</title>
        <authorList>
            <person name="Cao J."/>
            <person name="Maignien L."/>
            <person name="Shao Z."/>
            <person name="Alain K."/>
            <person name="Jebbar M."/>
        </authorList>
    </citation>
    <scope>NUCLEOTIDE SEQUENCE [LARGE SCALE GENOMIC DNA]</scope>
    <source>
        <strain evidence="1 3">J2</strain>
    </source>
</reference>
<dbReference type="KEGG" id="dej:AWY79_07090"/>
<evidence type="ECO:0000313" key="1">
    <source>
        <dbReference type="EMBL" id="AMK10888.1"/>
    </source>
</evidence>
<dbReference type="EMBL" id="SOBK01000001">
    <property type="protein sequence ID" value="TDT91881.1"/>
    <property type="molecule type" value="Genomic_DNA"/>
</dbReference>
<dbReference type="AlphaFoldDB" id="A0A126QMJ6"/>
<dbReference type="EMBL" id="CP014206">
    <property type="protein sequence ID" value="AMK10888.1"/>
    <property type="molecule type" value="Genomic_DNA"/>
</dbReference>
<dbReference type="Proteomes" id="UP000295506">
    <property type="component" value="Unassembled WGS sequence"/>
</dbReference>
<name>A0A126QMJ6_9BACT</name>
<accession>A0A126QMJ6</accession>
<evidence type="ECO:0000313" key="3">
    <source>
        <dbReference type="Proteomes" id="UP000055611"/>
    </source>
</evidence>
<reference evidence="2 4" key="2">
    <citation type="submission" date="2019-03" db="EMBL/GenBank/DDBJ databases">
        <title>Genomic Encyclopedia of Type Strains, Phase IV (KMG-IV): sequencing the most valuable type-strain genomes for metagenomic binning, comparative biology and taxonomic classification.</title>
        <authorList>
            <person name="Goeker M."/>
        </authorList>
    </citation>
    <scope>NUCLEOTIDE SEQUENCE [LARGE SCALE GENOMIC DNA]</scope>
    <source>
        <strain evidence="2 4">DSM 101483</strain>
    </source>
</reference>